<dbReference type="InterPro" id="IPR013087">
    <property type="entry name" value="Znf_C2H2_type"/>
</dbReference>
<dbReference type="InterPro" id="IPR012934">
    <property type="entry name" value="Znf_AD"/>
</dbReference>
<dbReference type="PROSITE" id="PS50157">
    <property type="entry name" value="ZINC_FINGER_C2H2_2"/>
    <property type="match status" value="1"/>
</dbReference>
<dbReference type="GO" id="GO:0008270">
    <property type="term" value="F:zinc ion binding"/>
    <property type="evidence" value="ECO:0007669"/>
    <property type="project" value="UniProtKB-KW"/>
</dbReference>
<evidence type="ECO:0008006" key="7">
    <source>
        <dbReference type="Google" id="ProtNLM"/>
    </source>
</evidence>
<keyword evidence="1" id="KW-0863">Zinc-finger</keyword>
<dbReference type="EMBL" id="JANEYF010000291">
    <property type="protein sequence ID" value="KAJ8970867.1"/>
    <property type="molecule type" value="Genomic_DNA"/>
</dbReference>
<protein>
    <recommendedName>
        <fullName evidence="7">C2H2-type domain-containing protein</fullName>
    </recommendedName>
</protein>
<feature type="domain" description="C2H2-type" evidence="3">
    <location>
        <begin position="99"/>
        <end position="126"/>
    </location>
</feature>
<name>A0AAV8ZV60_9CUCU</name>
<keyword evidence="1" id="KW-0479">Metal-binding</keyword>
<evidence type="ECO:0000313" key="5">
    <source>
        <dbReference type="EMBL" id="KAJ8970867.1"/>
    </source>
</evidence>
<dbReference type="GO" id="GO:0005634">
    <property type="term" value="C:nucleus"/>
    <property type="evidence" value="ECO:0007669"/>
    <property type="project" value="InterPro"/>
</dbReference>
<dbReference type="Proteomes" id="UP001162156">
    <property type="component" value="Unassembled WGS sequence"/>
</dbReference>
<evidence type="ECO:0000256" key="1">
    <source>
        <dbReference type="PROSITE-ProRule" id="PRU00042"/>
    </source>
</evidence>
<gene>
    <name evidence="5" type="ORF">NQ314_000992</name>
</gene>
<evidence type="ECO:0000259" key="3">
    <source>
        <dbReference type="PROSITE" id="PS50157"/>
    </source>
</evidence>
<comment type="caution">
    <text evidence="5">The sequence shown here is derived from an EMBL/GenBank/DDBJ whole genome shotgun (WGS) entry which is preliminary data.</text>
</comment>
<dbReference type="PROSITE" id="PS51915">
    <property type="entry name" value="ZAD"/>
    <property type="match status" value="1"/>
</dbReference>
<evidence type="ECO:0000256" key="2">
    <source>
        <dbReference type="PROSITE-ProRule" id="PRU01263"/>
    </source>
</evidence>
<accession>A0AAV8ZV60</accession>
<keyword evidence="1" id="KW-0862">Zinc</keyword>
<proteinExistence type="predicted"/>
<feature type="domain" description="ZAD" evidence="4">
    <location>
        <begin position="1"/>
        <end position="42"/>
    </location>
</feature>
<dbReference type="PROSITE" id="PS00028">
    <property type="entry name" value="ZINC_FINGER_C2H2_1"/>
    <property type="match status" value="1"/>
</dbReference>
<sequence>MHNVVFGDGLPYNLCDSCESKLSVAYEFRQQCQKTDSALRELTSSESKDNITKQEDIIVQPDVAEDMFDEVDDLPLIKRGVKRKRGRPRGSPNKKNRDFACTVCHKILHTKKGLRVHLRMHTGEKNEILFIL</sequence>
<organism evidence="5 6">
    <name type="scientific">Rhamnusium bicolor</name>
    <dbReference type="NCBI Taxonomy" id="1586634"/>
    <lineage>
        <taxon>Eukaryota</taxon>
        <taxon>Metazoa</taxon>
        <taxon>Ecdysozoa</taxon>
        <taxon>Arthropoda</taxon>
        <taxon>Hexapoda</taxon>
        <taxon>Insecta</taxon>
        <taxon>Pterygota</taxon>
        <taxon>Neoptera</taxon>
        <taxon>Endopterygota</taxon>
        <taxon>Coleoptera</taxon>
        <taxon>Polyphaga</taxon>
        <taxon>Cucujiformia</taxon>
        <taxon>Chrysomeloidea</taxon>
        <taxon>Cerambycidae</taxon>
        <taxon>Lepturinae</taxon>
        <taxon>Rhagiini</taxon>
        <taxon>Rhamnusium</taxon>
    </lineage>
</organism>
<keyword evidence="6" id="KW-1185">Reference proteome</keyword>
<dbReference type="SMART" id="SM00868">
    <property type="entry name" value="zf-AD"/>
    <property type="match status" value="1"/>
</dbReference>
<reference evidence="5" key="1">
    <citation type="journal article" date="2023" name="Insect Mol. Biol.">
        <title>Genome sequencing provides insights into the evolution of gene families encoding plant cell wall-degrading enzymes in longhorned beetles.</title>
        <authorList>
            <person name="Shin N.R."/>
            <person name="Okamura Y."/>
            <person name="Kirsch R."/>
            <person name="Pauchet Y."/>
        </authorList>
    </citation>
    <scope>NUCLEOTIDE SEQUENCE</scope>
    <source>
        <strain evidence="5">RBIC_L_NR</strain>
    </source>
</reference>
<dbReference type="SUPFAM" id="SSF57667">
    <property type="entry name" value="beta-beta-alpha zinc fingers"/>
    <property type="match status" value="1"/>
</dbReference>
<dbReference type="Gene3D" id="3.30.160.60">
    <property type="entry name" value="Classic Zinc Finger"/>
    <property type="match status" value="1"/>
</dbReference>
<dbReference type="SUPFAM" id="SSF57716">
    <property type="entry name" value="Glucocorticoid receptor-like (DNA-binding domain)"/>
    <property type="match status" value="1"/>
</dbReference>
<dbReference type="InterPro" id="IPR036236">
    <property type="entry name" value="Znf_C2H2_sf"/>
</dbReference>
<evidence type="ECO:0000259" key="4">
    <source>
        <dbReference type="PROSITE" id="PS51915"/>
    </source>
</evidence>
<evidence type="ECO:0000313" key="6">
    <source>
        <dbReference type="Proteomes" id="UP001162156"/>
    </source>
</evidence>
<comment type="caution">
    <text evidence="2">Lacks conserved residue(s) required for the propagation of feature annotation.</text>
</comment>
<dbReference type="AlphaFoldDB" id="A0AAV8ZV60"/>